<organism evidence="2 3">
    <name type="scientific">Labrys wisconsinensis</name>
    <dbReference type="NCBI Taxonomy" id="425677"/>
    <lineage>
        <taxon>Bacteria</taxon>
        <taxon>Pseudomonadati</taxon>
        <taxon>Pseudomonadota</taxon>
        <taxon>Alphaproteobacteria</taxon>
        <taxon>Hyphomicrobiales</taxon>
        <taxon>Xanthobacteraceae</taxon>
        <taxon>Labrys</taxon>
    </lineage>
</organism>
<comment type="caution">
    <text evidence="2">The sequence shown here is derived from an EMBL/GenBank/DDBJ whole genome shotgun (WGS) entry which is preliminary data.</text>
</comment>
<accession>A0ABU0JA66</accession>
<keyword evidence="1" id="KW-0472">Membrane</keyword>
<reference evidence="2 3" key="1">
    <citation type="submission" date="2023-07" db="EMBL/GenBank/DDBJ databases">
        <title>Genomic Encyclopedia of Type Strains, Phase IV (KMG-IV): sequencing the most valuable type-strain genomes for metagenomic binning, comparative biology and taxonomic classification.</title>
        <authorList>
            <person name="Goeker M."/>
        </authorList>
    </citation>
    <scope>NUCLEOTIDE SEQUENCE [LARGE SCALE GENOMIC DNA]</scope>
    <source>
        <strain evidence="2 3">DSM 19619</strain>
    </source>
</reference>
<keyword evidence="3" id="KW-1185">Reference proteome</keyword>
<dbReference type="EMBL" id="JAUSVX010000008">
    <property type="protein sequence ID" value="MDQ0471160.1"/>
    <property type="molecule type" value="Genomic_DNA"/>
</dbReference>
<proteinExistence type="predicted"/>
<sequence length="31" mass="3449">MGRRAYVLAVLVPIVILLLIRLALHLARTHG</sequence>
<gene>
    <name evidence="2" type="ORF">QO011_004183</name>
</gene>
<keyword evidence="1" id="KW-1133">Transmembrane helix</keyword>
<feature type="transmembrane region" description="Helical" evidence="1">
    <location>
        <begin position="6"/>
        <end position="24"/>
    </location>
</feature>
<keyword evidence="1" id="KW-0812">Transmembrane</keyword>
<name>A0ABU0JA66_9HYPH</name>
<protein>
    <submittedName>
        <fullName evidence="2">Uncharacterized protein</fullName>
    </submittedName>
</protein>
<evidence type="ECO:0000256" key="1">
    <source>
        <dbReference type="SAM" id="Phobius"/>
    </source>
</evidence>
<evidence type="ECO:0000313" key="3">
    <source>
        <dbReference type="Proteomes" id="UP001242480"/>
    </source>
</evidence>
<dbReference type="Proteomes" id="UP001242480">
    <property type="component" value="Unassembled WGS sequence"/>
</dbReference>
<evidence type="ECO:0000313" key="2">
    <source>
        <dbReference type="EMBL" id="MDQ0471160.1"/>
    </source>
</evidence>